<sequence>MAQAVITCELCQDESVLMHCNSCKIKLCNDCVGKHVTSQLSKQHDVVGFKYRKSDVNLPQCANHLHQKCDIYCKNCDCPICSKCVVTPEHKQHEMIDIMDEYLTKRELISRESGILEKFIIREFDKVESTVGLKMSKLSKDYDNLVDLLSSEFEKKVLELKSNLKEKKAALQSSHERDLKELRSQLESISRKNQEAKQIKNKYKGMLSGMDVAAVLSSPFAENQFRDVPALVEICAPKYSPCSDSRLVDSILGELDFSNRSTAVEGYKISIEDHSFTGAKVLLDEPVLLSTIQTDYERVHSIFCVGNNEVWVVGSVYGTVTRFNIRGTKLETVQVIKGYSPNDIHVDKDGNIIFCDMGERNVSMWSKGKRETIYAWKKWKPTALCVNKLGHILVCLITQDKLNAKVVRLVKSKPKQKIQFDDEGRELFLKPQTIVENINENICVLNMGAKGLVVLDKLGKFRFSYDGSQANLPYFFRPTSVTSDYLGQLLITDAMNNCVHILDQDGQFLLGCVGRSMLNIAADLSLDENDNLWVGELHTGKIKVIKYLTSRQEVESIPSK</sequence>
<dbReference type="SUPFAM" id="SSF101898">
    <property type="entry name" value="NHL repeat"/>
    <property type="match status" value="1"/>
</dbReference>
<protein>
    <submittedName>
        <fullName evidence="2">Tripartite motif-containing protein 2</fullName>
    </submittedName>
</protein>
<dbReference type="PROSITE" id="PS50119">
    <property type="entry name" value="ZF_BBOX"/>
    <property type="match status" value="2"/>
</dbReference>
<evidence type="ECO:0000313" key="2">
    <source>
        <dbReference type="EMBL" id="EKC27324.1"/>
    </source>
</evidence>
<dbReference type="SMART" id="SM00336">
    <property type="entry name" value="BBOX"/>
    <property type="match status" value="2"/>
</dbReference>
<organism evidence="2">
    <name type="scientific">Magallana gigas</name>
    <name type="common">Pacific oyster</name>
    <name type="synonym">Crassostrea gigas</name>
    <dbReference type="NCBI Taxonomy" id="29159"/>
    <lineage>
        <taxon>Eukaryota</taxon>
        <taxon>Metazoa</taxon>
        <taxon>Spiralia</taxon>
        <taxon>Lophotrochozoa</taxon>
        <taxon>Mollusca</taxon>
        <taxon>Bivalvia</taxon>
        <taxon>Autobranchia</taxon>
        <taxon>Pteriomorphia</taxon>
        <taxon>Ostreida</taxon>
        <taxon>Ostreoidea</taxon>
        <taxon>Ostreidae</taxon>
        <taxon>Magallana</taxon>
    </lineage>
</organism>
<dbReference type="Pfam" id="PF00643">
    <property type="entry name" value="zf-B_box"/>
    <property type="match status" value="1"/>
</dbReference>
<dbReference type="HOGENOM" id="CLU_007742_6_0_1"/>
<dbReference type="AlphaFoldDB" id="K1Q7N8"/>
<dbReference type="CDD" id="cd19756">
    <property type="entry name" value="Bbox2"/>
    <property type="match status" value="1"/>
</dbReference>
<proteinExistence type="predicted"/>
<dbReference type="PANTHER" id="PTHR25462">
    <property type="entry name" value="BONUS, ISOFORM C-RELATED"/>
    <property type="match status" value="1"/>
</dbReference>
<gene>
    <name evidence="2" type="ORF">CGI_10013821</name>
</gene>
<dbReference type="GO" id="GO:0005654">
    <property type="term" value="C:nucleoplasm"/>
    <property type="evidence" value="ECO:0007669"/>
    <property type="project" value="TreeGrafter"/>
</dbReference>
<dbReference type="EMBL" id="JH818578">
    <property type="protein sequence ID" value="EKC27324.1"/>
    <property type="molecule type" value="Genomic_DNA"/>
</dbReference>
<dbReference type="Gene3D" id="2.120.10.30">
    <property type="entry name" value="TolB, C-terminal domain"/>
    <property type="match status" value="2"/>
</dbReference>
<dbReference type="InterPro" id="IPR000315">
    <property type="entry name" value="Znf_B-box"/>
</dbReference>
<name>K1Q7N8_MAGGI</name>
<feature type="domain" description="B box-type" evidence="1">
    <location>
        <begin position="3"/>
        <end position="49"/>
    </location>
</feature>
<dbReference type="InParanoid" id="K1Q7N8"/>
<dbReference type="GO" id="GO:0061630">
    <property type="term" value="F:ubiquitin protein ligase activity"/>
    <property type="evidence" value="ECO:0007669"/>
    <property type="project" value="TreeGrafter"/>
</dbReference>
<dbReference type="Gene3D" id="3.30.160.60">
    <property type="entry name" value="Classic Zinc Finger"/>
    <property type="match status" value="1"/>
</dbReference>
<dbReference type="SUPFAM" id="SSF57845">
    <property type="entry name" value="B-box zinc-binding domain"/>
    <property type="match status" value="1"/>
</dbReference>
<dbReference type="InterPro" id="IPR047153">
    <property type="entry name" value="TRIM45/56/19-like"/>
</dbReference>
<dbReference type="InterPro" id="IPR011042">
    <property type="entry name" value="6-blade_b-propeller_TolB-like"/>
</dbReference>
<dbReference type="GO" id="GO:0008270">
    <property type="term" value="F:zinc ion binding"/>
    <property type="evidence" value="ECO:0007669"/>
    <property type="project" value="InterPro"/>
</dbReference>
<feature type="domain" description="B box-type" evidence="1">
    <location>
        <begin position="61"/>
        <end position="98"/>
    </location>
</feature>
<evidence type="ECO:0000259" key="1">
    <source>
        <dbReference type="PROSITE" id="PS50119"/>
    </source>
</evidence>
<accession>K1Q7N8</accession>
<dbReference type="PANTHER" id="PTHR25462:SF296">
    <property type="entry name" value="MEIOTIC P26, ISOFORM F"/>
    <property type="match status" value="1"/>
</dbReference>
<reference evidence="2" key="1">
    <citation type="journal article" date="2012" name="Nature">
        <title>The oyster genome reveals stress adaptation and complexity of shell formation.</title>
        <authorList>
            <person name="Zhang G."/>
            <person name="Fang X."/>
            <person name="Guo X."/>
            <person name="Li L."/>
            <person name="Luo R."/>
            <person name="Xu F."/>
            <person name="Yang P."/>
            <person name="Zhang L."/>
            <person name="Wang X."/>
            <person name="Qi H."/>
            <person name="Xiong Z."/>
            <person name="Que H."/>
            <person name="Xie Y."/>
            <person name="Holland P.W."/>
            <person name="Paps J."/>
            <person name="Zhu Y."/>
            <person name="Wu F."/>
            <person name="Chen Y."/>
            <person name="Wang J."/>
            <person name="Peng C."/>
            <person name="Meng J."/>
            <person name="Yang L."/>
            <person name="Liu J."/>
            <person name="Wen B."/>
            <person name="Zhang N."/>
            <person name="Huang Z."/>
            <person name="Zhu Q."/>
            <person name="Feng Y."/>
            <person name="Mount A."/>
            <person name="Hedgecock D."/>
            <person name="Xu Z."/>
            <person name="Liu Y."/>
            <person name="Domazet-Loso T."/>
            <person name="Du Y."/>
            <person name="Sun X."/>
            <person name="Zhang S."/>
            <person name="Liu B."/>
            <person name="Cheng P."/>
            <person name="Jiang X."/>
            <person name="Li J."/>
            <person name="Fan D."/>
            <person name="Wang W."/>
            <person name="Fu W."/>
            <person name="Wang T."/>
            <person name="Wang B."/>
            <person name="Zhang J."/>
            <person name="Peng Z."/>
            <person name="Li Y."/>
            <person name="Li N."/>
            <person name="Wang J."/>
            <person name="Chen M."/>
            <person name="He Y."/>
            <person name="Tan F."/>
            <person name="Song X."/>
            <person name="Zheng Q."/>
            <person name="Huang R."/>
            <person name="Yang H."/>
            <person name="Du X."/>
            <person name="Chen L."/>
            <person name="Yang M."/>
            <person name="Gaffney P.M."/>
            <person name="Wang S."/>
            <person name="Luo L."/>
            <person name="She Z."/>
            <person name="Ming Y."/>
            <person name="Huang W."/>
            <person name="Zhang S."/>
            <person name="Huang B."/>
            <person name="Zhang Y."/>
            <person name="Qu T."/>
            <person name="Ni P."/>
            <person name="Miao G."/>
            <person name="Wang J."/>
            <person name="Wang Q."/>
            <person name="Steinberg C.E."/>
            <person name="Wang H."/>
            <person name="Li N."/>
            <person name="Qian L."/>
            <person name="Zhang G."/>
            <person name="Li Y."/>
            <person name="Yang H."/>
            <person name="Liu X."/>
            <person name="Wang J."/>
            <person name="Yin Y."/>
            <person name="Wang J."/>
        </authorList>
    </citation>
    <scope>NUCLEOTIDE SEQUENCE [LARGE SCALE GENOMIC DNA]</scope>
    <source>
        <strain evidence="2">05x7-T-G4-1.051#20</strain>
    </source>
</reference>